<dbReference type="GO" id="GO:0071933">
    <property type="term" value="F:Arp2/3 complex binding"/>
    <property type="evidence" value="ECO:0007669"/>
    <property type="project" value="TreeGrafter"/>
</dbReference>
<gene>
    <name evidence="2" type="ORF">PACLA_8A014287</name>
</gene>
<dbReference type="Pfam" id="PF09431">
    <property type="entry name" value="SPIN90_LRD"/>
    <property type="match status" value="1"/>
</dbReference>
<dbReference type="InterPro" id="IPR001452">
    <property type="entry name" value="SH3_domain"/>
</dbReference>
<dbReference type="PANTHER" id="PTHR13357">
    <property type="entry name" value="SH3 ADAPTER PROTEIN SPIN90 NCK INTERACTING PROTEIN WITH SH3 DOMAIN"/>
    <property type="match status" value="1"/>
</dbReference>
<evidence type="ECO:0000313" key="2">
    <source>
        <dbReference type="EMBL" id="CAB3980983.1"/>
    </source>
</evidence>
<dbReference type="PROSITE" id="PS50002">
    <property type="entry name" value="SH3"/>
    <property type="match status" value="1"/>
</dbReference>
<name>A0A7D9DE00_PARCT</name>
<accession>A0A7D9DE00</accession>
<dbReference type="InterPro" id="IPR018556">
    <property type="entry name" value="SPIN90/Ldb17_LRD"/>
</dbReference>
<dbReference type="Gene3D" id="2.30.30.40">
    <property type="entry name" value="SH3 Domains"/>
    <property type="match status" value="1"/>
</dbReference>
<comment type="caution">
    <text evidence="2">The sequence shown here is derived from an EMBL/GenBank/DDBJ whole genome shotgun (WGS) entry which is preliminary data.</text>
</comment>
<feature type="region of interest" description="Disordered" evidence="1">
    <location>
        <begin position="110"/>
        <end position="171"/>
    </location>
</feature>
<dbReference type="InterPro" id="IPR030125">
    <property type="entry name" value="SPIN90/Ldb17"/>
</dbReference>
<reference evidence="2" key="1">
    <citation type="submission" date="2020-04" db="EMBL/GenBank/DDBJ databases">
        <authorList>
            <person name="Alioto T."/>
            <person name="Alioto T."/>
            <person name="Gomez Garrido J."/>
        </authorList>
    </citation>
    <scope>NUCLEOTIDE SEQUENCE</scope>
    <source>
        <strain evidence="2">A484AB</strain>
    </source>
</reference>
<organism evidence="2 3">
    <name type="scientific">Paramuricea clavata</name>
    <name type="common">Red gorgonian</name>
    <name type="synonym">Violescent sea-whip</name>
    <dbReference type="NCBI Taxonomy" id="317549"/>
    <lineage>
        <taxon>Eukaryota</taxon>
        <taxon>Metazoa</taxon>
        <taxon>Cnidaria</taxon>
        <taxon>Anthozoa</taxon>
        <taxon>Octocorallia</taxon>
        <taxon>Malacalcyonacea</taxon>
        <taxon>Plexauridae</taxon>
        <taxon>Paramuricea</taxon>
    </lineage>
</organism>
<protein>
    <submittedName>
        <fullName evidence="2">NCK-interacting with SH3 domain-like</fullName>
    </submittedName>
</protein>
<dbReference type="InterPro" id="IPR036028">
    <property type="entry name" value="SH3-like_dom_sf"/>
</dbReference>
<evidence type="ECO:0000256" key="1">
    <source>
        <dbReference type="SAM" id="MobiDB-lite"/>
    </source>
</evidence>
<sequence length="577" mass="65508">MYKSLYDYTASGKTQLSIKEGQTFEFLDVCNEHWWSMRCYQNGKAGLVPITYLTEIKQQTHMEEKSSVLESIDRAIDAIYKTSACRSGELDHKQRIKLQKLIEHRRKVYSNYLKEKSPSTNKQSSRMGATHSSESNIPRQPNRPAPDPPGGGKKRKAPEPPKQSNIPSTIGSELVEQIRISTGLTHAKSITAVETVLMHLRHRAPTISNEADYILESLYYSQENSSNVSEEELLSTHDGRSLHALVQELVKCKEDSQQRSWALHEDEGVITKCLTDVISIVNGANPHVCLAVIRQDSYDGLNALVEYYQMETRTSLRHLLLQVFSGCCSLGPEVVSQLLCTILPVELARDMQADIKNLEKLVSSARLCTMIFSTGEAIPYQHYEYLNKKFVEYLVNTVENPPCSKDDEDTLVNAFVTLILSYNQHFEDVKKNIVMQVLSDRGTSKTLTEKLMLLVNRGDDPVNIFGYLDRCPDSLLKFFEDIFSSETTSGLFFTNDLMVLIDIVFRQVSDLSPGDELRTEYLSLLHSILTTTNYSEYKHRHNELGICLSRINEEEGPDVMKDQLIVNEIFKTFSGLF</sequence>
<dbReference type="SMART" id="SM00326">
    <property type="entry name" value="SH3"/>
    <property type="match status" value="1"/>
</dbReference>
<feature type="compositionally biased region" description="Polar residues" evidence="1">
    <location>
        <begin position="162"/>
        <end position="171"/>
    </location>
</feature>
<dbReference type="PANTHER" id="PTHR13357:SF1">
    <property type="entry name" value="NCK-INTERACTING PROTEIN WITH SH3 DOMAIN"/>
    <property type="match status" value="1"/>
</dbReference>
<proteinExistence type="predicted"/>
<dbReference type="EMBL" id="CACRXK020000342">
    <property type="protein sequence ID" value="CAB3980983.1"/>
    <property type="molecule type" value="Genomic_DNA"/>
</dbReference>
<evidence type="ECO:0000313" key="3">
    <source>
        <dbReference type="Proteomes" id="UP001152795"/>
    </source>
</evidence>
<dbReference type="SUPFAM" id="SSF50044">
    <property type="entry name" value="SH3-domain"/>
    <property type="match status" value="1"/>
</dbReference>
<dbReference type="OrthoDB" id="445362at2759"/>
<dbReference type="SUPFAM" id="SSF48371">
    <property type="entry name" value="ARM repeat"/>
    <property type="match status" value="1"/>
</dbReference>
<dbReference type="AlphaFoldDB" id="A0A7D9DE00"/>
<dbReference type="Proteomes" id="UP001152795">
    <property type="component" value="Unassembled WGS sequence"/>
</dbReference>
<keyword evidence="3" id="KW-1185">Reference proteome</keyword>
<feature type="compositionally biased region" description="Polar residues" evidence="1">
    <location>
        <begin position="118"/>
        <end position="137"/>
    </location>
</feature>
<dbReference type="InterPro" id="IPR016024">
    <property type="entry name" value="ARM-type_fold"/>
</dbReference>
<dbReference type="Pfam" id="PF00018">
    <property type="entry name" value="SH3_1"/>
    <property type="match status" value="1"/>
</dbReference>
<dbReference type="GO" id="GO:0006897">
    <property type="term" value="P:endocytosis"/>
    <property type="evidence" value="ECO:0007669"/>
    <property type="project" value="TreeGrafter"/>
</dbReference>